<dbReference type="GeneID" id="108700208"/>
<dbReference type="AGR" id="Xenbase:XB-GENE-17340329"/>
<dbReference type="GO" id="GO:0005634">
    <property type="term" value="C:nucleus"/>
    <property type="evidence" value="ECO:0000318"/>
    <property type="project" value="GO_Central"/>
</dbReference>
<dbReference type="GO" id="GO:0004865">
    <property type="term" value="F:protein serine/threonine phosphatase inhibitor activity"/>
    <property type="evidence" value="ECO:0000318"/>
    <property type="project" value="GO_Central"/>
</dbReference>
<gene>
    <name evidence="3 4" type="primary">ppp1r11.S</name>
</gene>
<dbReference type="InterPro" id="IPR011107">
    <property type="entry name" value="PPI_Ypi1"/>
</dbReference>
<name>A0A1L8F3H8_XENLA</name>
<dbReference type="Pfam" id="PF07491">
    <property type="entry name" value="PPI_Ypi1"/>
    <property type="match status" value="1"/>
</dbReference>
<evidence type="ECO:0000313" key="3">
    <source>
        <dbReference type="RefSeq" id="XP_018088674.1"/>
    </source>
</evidence>
<sequence length="119" mass="13060">MAESSGPTSGGGATSSTVTTESETQPEHRSLTLKLRKRKPDKKVEWTCDTVDNENLGRRSSKCCCIYEKPRPFGESSSESEDEDECCDSAHCIRGHKKATSGSKETPSSHHDKTVSMQH</sequence>
<dbReference type="CTD" id="108700208"/>
<dbReference type="Bgee" id="108700208">
    <property type="expression patterns" value="Expressed in brain and 20 other cell types or tissues"/>
</dbReference>
<feature type="region of interest" description="Disordered" evidence="1">
    <location>
        <begin position="1"/>
        <end position="42"/>
    </location>
</feature>
<feature type="region of interest" description="Disordered" evidence="1">
    <location>
        <begin position="97"/>
        <end position="119"/>
    </location>
</feature>
<reference evidence="3" key="1">
    <citation type="submission" date="2025-08" db="UniProtKB">
        <authorList>
            <consortium name="RefSeq"/>
        </authorList>
    </citation>
    <scope>IDENTIFICATION</scope>
    <source>
        <strain evidence="3">J_2021</strain>
        <tissue evidence="3">Erythrocytes</tissue>
    </source>
</reference>
<dbReference type="STRING" id="8355.A0A1L8F3H8"/>
<evidence type="ECO:0000313" key="2">
    <source>
        <dbReference type="Proteomes" id="UP000186698"/>
    </source>
</evidence>
<dbReference type="AlphaFoldDB" id="A0A1L8F3H8"/>
<dbReference type="Proteomes" id="UP000186698">
    <property type="component" value="Chromosome 8S"/>
</dbReference>
<organism evidence="2 3">
    <name type="scientific">Xenopus laevis</name>
    <name type="common">African clawed frog</name>
    <dbReference type="NCBI Taxonomy" id="8355"/>
    <lineage>
        <taxon>Eukaryota</taxon>
        <taxon>Metazoa</taxon>
        <taxon>Chordata</taxon>
        <taxon>Craniata</taxon>
        <taxon>Vertebrata</taxon>
        <taxon>Euteleostomi</taxon>
        <taxon>Amphibia</taxon>
        <taxon>Batrachia</taxon>
        <taxon>Anura</taxon>
        <taxon>Pipoidea</taxon>
        <taxon>Pipidae</taxon>
        <taxon>Xenopodinae</taxon>
        <taxon>Xenopus</taxon>
        <taxon>Xenopus</taxon>
    </lineage>
</organism>
<evidence type="ECO:0000313" key="4">
    <source>
        <dbReference type="Xenbase" id="XB-GENE-17340329"/>
    </source>
</evidence>
<dbReference type="GO" id="GO:0008157">
    <property type="term" value="F:protein phosphatase 1 binding"/>
    <property type="evidence" value="ECO:0000318"/>
    <property type="project" value="GO_Central"/>
</dbReference>
<proteinExistence type="predicted"/>
<keyword evidence="2" id="KW-1185">Reference proteome</keyword>
<protein>
    <submittedName>
        <fullName evidence="3">E3 ubiquitin-protein ligase PPP1R11</fullName>
    </submittedName>
</protein>
<feature type="compositionally biased region" description="Basic and acidic residues" evidence="1">
    <location>
        <begin position="107"/>
        <end position="119"/>
    </location>
</feature>
<feature type="compositionally biased region" description="Low complexity" evidence="1">
    <location>
        <begin position="14"/>
        <end position="23"/>
    </location>
</feature>
<evidence type="ECO:0000256" key="1">
    <source>
        <dbReference type="SAM" id="MobiDB-lite"/>
    </source>
</evidence>
<dbReference type="PANTHER" id="PTHR20835">
    <property type="entry name" value="E3 UBIQUITIN-PROTEIN LIGASE PPP1R11-RELATED"/>
    <property type="match status" value="1"/>
</dbReference>
<dbReference type="PaxDb" id="8355-A0A1L8F3H8"/>
<dbReference type="OrthoDB" id="307488at2759"/>
<dbReference type="RefSeq" id="XP_018088674.1">
    <property type="nucleotide sequence ID" value="XM_018233185.2"/>
</dbReference>
<accession>A0A1L8F3H8</accession>
<dbReference type="KEGG" id="xla:108700208"/>
<dbReference type="OMA" id="MSHMHSS"/>
<dbReference type="Xenbase" id="XB-GENE-17340329">
    <property type="gene designation" value="ppp1r11.S"/>
</dbReference>
<dbReference type="PANTHER" id="PTHR20835:SF0">
    <property type="entry name" value="E3 UBIQUITIN-PROTEIN LIGASE PPP1R11"/>
    <property type="match status" value="1"/>
</dbReference>